<dbReference type="PANTHER" id="PTHR44103:SF1">
    <property type="entry name" value="PROPROTEIN CONVERTASE P"/>
    <property type="match status" value="1"/>
</dbReference>
<evidence type="ECO:0000313" key="4">
    <source>
        <dbReference type="EMBL" id="WBA40741.1"/>
    </source>
</evidence>
<dbReference type="EMBL" id="CP114767">
    <property type="protein sequence ID" value="WBA40741.1"/>
    <property type="molecule type" value="Genomic_DNA"/>
</dbReference>
<dbReference type="SUPFAM" id="SSF69318">
    <property type="entry name" value="Integrin alpha N-terminal domain"/>
    <property type="match status" value="2"/>
</dbReference>
<dbReference type="Pfam" id="PF13517">
    <property type="entry name" value="FG-GAP_3"/>
    <property type="match status" value="3"/>
</dbReference>
<evidence type="ECO:0000256" key="1">
    <source>
        <dbReference type="ARBA" id="ARBA00022729"/>
    </source>
</evidence>
<protein>
    <submittedName>
        <fullName evidence="4">T9SS type A sorting domain-containing protein</fullName>
    </submittedName>
</protein>
<dbReference type="Proteomes" id="UP001211005">
    <property type="component" value="Chromosome"/>
</dbReference>
<name>A0ABY7LMR4_9BACT</name>
<reference evidence="4 5" key="1">
    <citation type="submission" date="2022-12" db="EMBL/GenBank/DDBJ databases">
        <title>Hymenobacter canadensis sp. nov. isolated from lake water of the Cambridge Bay, Canada.</title>
        <authorList>
            <person name="Kim W.H."/>
            <person name="Lee Y.M."/>
        </authorList>
    </citation>
    <scope>NUCLEOTIDE SEQUENCE [LARGE SCALE GENOMIC DNA]</scope>
    <source>
        <strain evidence="4 5">PAMC 29467</strain>
    </source>
</reference>
<dbReference type="InterPro" id="IPR026444">
    <property type="entry name" value="Secre_tail"/>
</dbReference>
<gene>
    <name evidence="4" type="ORF">O3303_13025</name>
</gene>
<keyword evidence="5" id="KW-1185">Reference proteome</keyword>
<organism evidence="4 5">
    <name type="scientific">Hymenobacter canadensis</name>
    <dbReference type="NCBI Taxonomy" id="2999067"/>
    <lineage>
        <taxon>Bacteria</taxon>
        <taxon>Pseudomonadati</taxon>
        <taxon>Bacteroidota</taxon>
        <taxon>Cytophagia</taxon>
        <taxon>Cytophagales</taxon>
        <taxon>Hymenobacteraceae</taxon>
        <taxon>Hymenobacter</taxon>
    </lineage>
</organism>
<dbReference type="InterPro" id="IPR013517">
    <property type="entry name" value="FG-GAP"/>
</dbReference>
<feature type="domain" description="Secretion system C-terminal sorting" evidence="3">
    <location>
        <begin position="694"/>
        <end position="762"/>
    </location>
</feature>
<dbReference type="Pfam" id="PF18962">
    <property type="entry name" value="Por_Secre_tail"/>
    <property type="match status" value="1"/>
</dbReference>
<dbReference type="Gene3D" id="2.130.10.130">
    <property type="entry name" value="Integrin alpha, N-terminal"/>
    <property type="match status" value="3"/>
</dbReference>
<feature type="chain" id="PRO_5047234280" evidence="2">
    <location>
        <begin position="27"/>
        <end position="765"/>
    </location>
</feature>
<accession>A0ABY7LMR4</accession>
<evidence type="ECO:0000256" key="2">
    <source>
        <dbReference type="SAM" id="SignalP"/>
    </source>
</evidence>
<feature type="signal peptide" evidence="2">
    <location>
        <begin position="1"/>
        <end position="26"/>
    </location>
</feature>
<proteinExistence type="predicted"/>
<keyword evidence="1 2" id="KW-0732">Signal</keyword>
<evidence type="ECO:0000313" key="5">
    <source>
        <dbReference type="Proteomes" id="UP001211005"/>
    </source>
</evidence>
<dbReference type="InterPro" id="IPR028994">
    <property type="entry name" value="Integrin_alpha_N"/>
</dbReference>
<sequence>MFRRFILAAAVLTSFGWAGSATRATAQNTAFGFEFREVAKVVQGSDTLRNAWAGGLDSPQFSGIDLDADGRQDLFIFDRRTRRVLTYRNAAAPGGARRWQYAPELATLFPAGLRNWALLRDYDCDGRPDLFTSAENGADIRVFRNVAGAGGLPSFQLVTPQIRATLPGSTITVNINVGTNMPAITDLDGDGRLDILVASWENFRTIYHYQNTATDACGGLAFREVNDAWGNIRNCLGECGSYVFSATPVLCREARPQHSSSSSLTVMDLDGDGDQDALMGRDYCPELVSTLNEGTPQLARMTTANVSFPTAAAAIRIPFFPAGYVVDVTFDGRPDLLAAPNLFDNLDSVDTRRTVLLYENTGIGPAYNLQPRQTGFLQQDMLEVSSQAAPAFLDVDADGRLDLLVAGVKRLTPASPLVASVAHYRNTGTAARPVYQLVTEDYLGLSARKFGALRPTVADLNRDGAPDLVCAGYLAVGRQAFVGYYPNRALAGQPASFDRNDLRLISNLPNAPDDNATFFDVDNDGFLDLLYATNSTRTDLPGQALRYYRHSGSATPETAFVLANADFGQLRTAAGTRPANLSLVVSDFDGDGTPDLLTADASGQVRLFANLRAQSGIFIDRSSLFYNAAQARYDDGYLGTHSPNHFALAAADVNADGSPELFIGMEAGGVLAAATRNRVLSTRAAAAQALPLSVYPNPAAAAAAVETTQPSRLTLLDLTGRTVRTGATFSRRHQLDLRGLAAGVYVVRCETPAGQLGMQRLVVSE</sequence>
<dbReference type="PANTHER" id="PTHR44103">
    <property type="entry name" value="PROPROTEIN CONVERTASE P"/>
    <property type="match status" value="1"/>
</dbReference>
<dbReference type="NCBIfam" id="TIGR04183">
    <property type="entry name" value="Por_Secre_tail"/>
    <property type="match status" value="1"/>
</dbReference>
<dbReference type="RefSeq" id="WP_269558827.1">
    <property type="nucleotide sequence ID" value="NZ_CP114767.1"/>
</dbReference>
<evidence type="ECO:0000259" key="3">
    <source>
        <dbReference type="Pfam" id="PF18962"/>
    </source>
</evidence>